<dbReference type="SMART" id="SM00490">
    <property type="entry name" value="HELICc"/>
    <property type="match status" value="1"/>
</dbReference>
<keyword evidence="6" id="KW-0694">RNA-binding</keyword>
<protein>
    <recommendedName>
        <fullName evidence="1">RNA helicase</fullName>
        <ecNumber evidence="1">3.6.4.13</ecNumber>
    </recommendedName>
</protein>
<sequence length="934" mass="106787">MHRGNKSQGRSGKNCSRPPGLKGRDIGMYYRNLARQRKNSDTKYEPKINLSCDVSVPPGVIERVNEYMDQFKVAREARNKHLDEDFQQKFHHMLSMNFDGFIEETKKQNQDLNLKNRSLDAHLLDKQKELFQNVDFRARYEDRMKLPTMGHAAEIINAVDKNQVLLIVGSTGCGKTTQVPQLLLDDCIAKGIGSTCRIVCTQPRRISAITVAERVSYERVETIGHSVGYQIRLESRKPRERASITYCTTGVLLQQLQSDPLLRSVSVLLLDEIHERSIETDLLMALLKIILPHRPTLKVILMSATVREEDFCNYFNRCPMFRIEGVMHPVEVFYLEDVLAMTGYQFDCRSNKRSRPRLDQSDHRIMIEPYIRQVRDKYDSKVLEQLRVPHSEGCEDIEFIASLIYYICNNKSDGAILVFVPGFSKISQLHNTLKNPRSPLGQRWRNHLLIFPLHAMLPSVEQQSVFRPAPKGKRKVIISTIIAETSVTIDDVVYVINTGRTKVTDYDIETNIQSLEECWVTHANTQQRKGRAGRVQPGVCYNLFSRAREALMSEVPTPEILRCKLEAIILSLKVLHIDDPYALFETMIDPPVQRTVSTAINLLKRIEALDIDGKLTPLGMHLAKLPIDPQVGKMILISALFRCVDPITSVAAALSYKNPFYTPLGQEQRVDQAKRRMAQGMHSDHLMIHNTICNYRESVENHRDRDFCYNNFLSHMTLQQLERMKSQFSELLSNYKFLNSTNCLDHSSNINSGKIPLLRAIIGGGLYPNMAHLRKARQIKNRVRAIHNMTTDDGRRVNFHPSSVNSGETGFDSNYFVYYQRQKSTDLYLLDATMVFPMALIIFGDGVETGVVDNRHYLSVAQTYYFKCSPETVSVVLNLRSSLQLLLLEKALHPAPIEQNSDADQLIKSIELLLSIDDKMGDDYEIMSDEIDNI</sequence>
<dbReference type="GO" id="GO:0004386">
    <property type="term" value="F:helicase activity"/>
    <property type="evidence" value="ECO:0007669"/>
    <property type="project" value="UniProtKB-KW"/>
</dbReference>
<evidence type="ECO:0000256" key="4">
    <source>
        <dbReference type="ARBA" id="ARBA00022806"/>
    </source>
</evidence>
<organism evidence="10 11">
    <name type="scientific">Drosophila arizonae</name>
    <name type="common">Fruit fly</name>
    <dbReference type="NCBI Taxonomy" id="7263"/>
    <lineage>
        <taxon>Eukaryota</taxon>
        <taxon>Metazoa</taxon>
        <taxon>Ecdysozoa</taxon>
        <taxon>Arthropoda</taxon>
        <taxon>Hexapoda</taxon>
        <taxon>Insecta</taxon>
        <taxon>Pterygota</taxon>
        <taxon>Neoptera</taxon>
        <taxon>Endopterygota</taxon>
        <taxon>Diptera</taxon>
        <taxon>Brachycera</taxon>
        <taxon>Muscomorpha</taxon>
        <taxon>Ephydroidea</taxon>
        <taxon>Drosophilidae</taxon>
        <taxon>Drosophila</taxon>
    </lineage>
</organism>
<evidence type="ECO:0000256" key="7">
    <source>
        <dbReference type="SAM" id="MobiDB-lite"/>
    </source>
</evidence>
<evidence type="ECO:0000256" key="2">
    <source>
        <dbReference type="ARBA" id="ARBA00022741"/>
    </source>
</evidence>
<dbReference type="InterPro" id="IPR011545">
    <property type="entry name" value="DEAD/DEAH_box_helicase_dom"/>
</dbReference>
<gene>
    <name evidence="11" type="primary">LOC108610703</name>
</gene>
<dbReference type="InterPro" id="IPR007502">
    <property type="entry name" value="Helicase-assoc_dom"/>
</dbReference>
<dbReference type="GeneID" id="108610703"/>
<accession>A0ABM1NU16</accession>
<dbReference type="Pfam" id="PF04408">
    <property type="entry name" value="WHD_HA2"/>
    <property type="match status" value="1"/>
</dbReference>
<feature type="region of interest" description="Disordered" evidence="7">
    <location>
        <begin position="1"/>
        <end position="26"/>
    </location>
</feature>
<reference evidence="10" key="2">
    <citation type="journal article" date="2016" name="G3 (Bethesda)">
        <title>Genome Evolution in Three Species of Cactophilic Drosophila.</title>
        <authorList>
            <person name="Sanchez-Flores A."/>
            <person name="Penazola F."/>
            <person name="Carpinteyro-Ponce J."/>
            <person name="Nazario-Yepiz N."/>
            <person name="Abreu-Goodger C."/>
            <person name="Machado C.A."/>
            <person name="Markow T.A."/>
        </authorList>
    </citation>
    <scope>NUCLEOTIDE SEQUENCE [LARGE SCALE GENOMIC DNA]</scope>
</reference>
<evidence type="ECO:0000313" key="11">
    <source>
        <dbReference type="RefSeq" id="XP_017858452.1"/>
    </source>
</evidence>
<dbReference type="Gene3D" id="1.20.120.1080">
    <property type="match status" value="1"/>
</dbReference>
<dbReference type="SUPFAM" id="SSF52540">
    <property type="entry name" value="P-loop containing nucleoside triphosphate hydrolases"/>
    <property type="match status" value="1"/>
</dbReference>
<dbReference type="Pfam" id="PF07717">
    <property type="entry name" value="OB_NTP_bind"/>
    <property type="match status" value="1"/>
</dbReference>
<evidence type="ECO:0000256" key="6">
    <source>
        <dbReference type="ARBA" id="ARBA00022884"/>
    </source>
</evidence>
<dbReference type="CDD" id="cd18791">
    <property type="entry name" value="SF2_C_RHA"/>
    <property type="match status" value="1"/>
</dbReference>
<dbReference type="InterPro" id="IPR048333">
    <property type="entry name" value="HA2_WH"/>
</dbReference>
<dbReference type="PROSITE" id="PS00690">
    <property type="entry name" value="DEAH_ATP_HELICASE"/>
    <property type="match status" value="1"/>
</dbReference>
<dbReference type="PROSITE" id="PS51192">
    <property type="entry name" value="HELICASE_ATP_BIND_1"/>
    <property type="match status" value="1"/>
</dbReference>
<feature type="domain" description="Helicase ATP-binding" evidence="8">
    <location>
        <begin position="156"/>
        <end position="324"/>
    </location>
</feature>
<proteinExistence type="predicted"/>
<keyword evidence="2" id="KW-0547">Nucleotide-binding</keyword>
<dbReference type="InterPro" id="IPR002464">
    <property type="entry name" value="DNA/RNA_helicase_DEAH_CS"/>
</dbReference>
<reference evidence="11" key="3">
    <citation type="submission" date="2025-08" db="UniProtKB">
        <authorList>
            <consortium name="RefSeq"/>
        </authorList>
    </citation>
    <scope>IDENTIFICATION</scope>
    <source>
        <tissue evidence="11">Whole organism</tissue>
    </source>
</reference>
<feature type="domain" description="Helicase C-terminal" evidence="9">
    <location>
        <begin position="399"/>
        <end position="576"/>
    </location>
</feature>
<dbReference type="SMART" id="SM00487">
    <property type="entry name" value="DEXDc"/>
    <property type="match status" value="1"/>
</dbReference>
<keyword evidence="4 11" id="KW-0347">Helicase</keyword>
<dbReference type="PANTHER" id="PTHR18934">
    <property type="entry name" value="ATP-DEPENDENT RNA HELICASE"/>
    <property type="match status" value="1"/>
</dbReference>
<dbReference type="Pfam" id="PF00270">
    <property type="entry name" value="DEAD"/>
    <property type="match status" value="1"/>
</dbReference>
<keyword evidence="10" id="KW-1185">Reference proteome</keyword>
<dbReference type="Gene3D" id="3.40.50.300">
    <property type="entry name" value="P-loop containing nucleotide triphosphate hydrolases"/>
    <property type="match status" value="2"/>
</dbReference>
<dbReference type="PANTHER" id="PTHR18934:SF237">
    <property type="entry name" value="ATP-DEPENDENT DNA_RNA HELICASE DHX36"/>
    <property type="match status" value="1"/>
</dbReference>
<evidence type="ECO:0000313" key="10">
    <source>
        <dbReference type="Proteomes" id="UP000694904"/>
    </source>
</evidence>
<dbReference type="InterPro" id="IPR011709">
    <property type="entry name" value="DEAD-box_helicase_OB_fold"/>
</dbReference>
<dbReference type="PROSITE" id="PS51194">
    <property type="entry name" value="HELICASE_CTER"/>
    <property type="match status" value="1"/>
</dbReference>
<reference evidence="10" key="1">
    <citation type="journal article" date="1997" name="Nucleic Acids Res.">
        <title>tRNAscan-SE: a program for improved detection of transfer RNA genes in genomic sequence.</title>
        <authorList>
            <person name="Lowe T.M."/>
            <person name="Eddy S.R."/>
        </authorList>
    </citation>
    <scope>NUCLEOTIDE SEQUENCE [LARGE SCALE GENOMIC DNA]</scope>
</reference>
<dbReference type="SMART" id="SM00847">
    <property type="entry name" value="HA2"/>
    <property type="match status" value="1"/>
</dbReference>
<dbReference type="Proteomes" id="UP000694904">
    <property type="component" value="Chromosome 3"/>
</dbReference>
<keyword evidence="5" id="KW-0067">ATP-binding</keyword>
<dbReference type="InterPro" id="IPR001650">
    <property type="entry name" value="Helicase_C-like"/>
</dbReference>
<evidence type="ECO:0000256" key="1">
    <source>
        <dbReference type="ARBA" id="ARBA00012552"/>
    </source>
</evidence>
<dbReference type="EC" id="3.6.4.13" evidence="1"/>
<feature type="compositionally biased region" description="Polar residues" evidence="7">
    <location>
        <begin position="1"/>
        <end position="14"/>
    </location>
</feature>
<dbReference type="RefSeq" id="XP_017858452.1">
    <property type="nucleotide sequence ID" value="XM_018002963.1"/>
</dbReference>
<evidence type="ECO:0000259" key="9">
    <source>
        <dbReference type="PROSITE" id="PS51194"/>
    </source>
</evidence>
<evidence type="ECO:0000256" key="3">
    <source>
        <dbReference type="ARBA" id="ARBA00022801"/>
    </source>
</evidence>
<keyword evidence="3" id="KW-0378">Hydrolase</keyword>
<dbReference type="InterPro" id="IPR027417">
    <property type="entry name" value="P-loop_NTPase"/>
</dbReference>
<evidence type="ECO:0000256" key="5">
    <source>
        <dbReference type="ARBA" id="ARBA00022840"/>
    </source>
</evidence>
<dbReference type="Pfam" id="PF21010">
    <property type="entry name" value="HA2_C"/>
    <property type="match status" value="1"/>
</dbReference>
<evidence type="ECO:0000259" key="8">
    <source>
        <dbReference type="PROSITE" id="PS51192"/>
    </source>
</evidence>
<dbReference type="Pfam" id="PF00271">
    <property type="entry name" value="Helicase_C"/>
    <property type="match status" value="1"/>
</dbReference>
<dbReference type="InterPro" id="IPR014001">
    <property type="entry name" value="Helicase_ATP-bd"/>
</dbReference>
<name>A0ABM1NU16_DROAR</name>